<comment type="caution">
    <text evidence="5">The sequence shown here is derived from an EMBL/GenBank/DDBJ whole genome shotgun (WGS) entry which is preliminary data.</text>
</comment>
<dbReference type="InterPro" id="IPR050822">
    <property type="entry name" value="Cerebellin_Synaptic_Org"/>
</dbReference>
<accession>A0AAD7RGW4</accession>
<dbReference type="GO" id="GO:0005576">
    <property type="term" value="C:extracellular region"/>
    <property type="evidence" value="ECO:0007669"/>
    <property type="project" value="UniProtKB-SubCell"/>
</dbReference>
<evidence type="ECO:0000256" key="1">
    <source>
        <dbReference type="ARBA" id="ARBA00004613"/>
    </source>
</evidence>
<evidence type="ECO:0000313" key="5">
    <source>
        <dbReference type="EMBL" id="KAJ8383677.1"/>
    </source>
</evidence>
<dbReference type="PANTHER" id="PTHR22923:SF89">
    <property type="entry name" value="CEREBELLIN 18"/>
    <property type="match status" value="1"/>
</dbReference>
<keyword evidence="2" id="KW-0964">Secreted</keyword>
<proteinExistence type="predicted"/>
<protein>
    <recommendedName>
        <fullName evidence="4">C1q domain-containing protein</fullName>
    </recommendedName>
</protein>
<feature type="domain" description="C1q" evidence="4">
    <location>
        <begin position="37"/>
        <end position="183"/>
    </location>
</feature>
<comment type="subcellular location">
    <subcellularLocation>
        <location evidence="1">Secreted</location>
    </subcellularLocation>
</comment>
<dbReference type="GO" id="GO:0099558">
    <property type="term" value="P:maintenance of synapse structure"/>
    <property type="evidence" value="ECO:0007669"/>
    <property type="project" value="TreeGrafter"/>
</dbReference>
<dbReference type="Proteomes" id="UP001221898">
    <property type="component" value="Unassembled WGS sequence"/>
</dbReference>
<dbReference type="GO" id="GO:0045202">
    <property type="term" value="C:synapse"/>
    <property type="evidence" value="ECO:0007669"/>
    <property type="project" value="TreeGrafter"/>
</dbReference>
<evidence type="ECO:0000256" key="3">
    <source>
        <dbReference type="ARBA" id="ARBA00022729"/>
    </source>
</evidence>
<keyword evidence="3" id="KW-0732">Signal</keyword>
<reference evidence="5" key="1">
    <citation type="journal article" date="2023" name="Science">
        <title>Genome structures resolve the early diversification of teleost fishes.</title>
        <authorList>
            <person name="Parey E."/>
            <person name="Louis A."/>
            <person name="Montfort J."/>
            <person name="Bouchez O."/>
            <person name="Roques C."/>
            <person name="Iampietro C."/>
            <person name="Lluch J."/>
            <person name="Castinel A."/>
            <person name="Donnadieu C."/>
            <person name="Desvignes T."/>
            <person name="Floi Bucao C."/>
            <person name="Jouanno E."/>
            <person name="Wen M."/>
            <person name="Mejri S."/>
            <person name="Dirks R."/>
            <person name="Jansen H."/>
            <person name="Henkel C."/>
            <person name="Chen W.J."/>
            <person name="Zahm M."/>
            <person name="Cabau C."/>
            <person name="Klopp C."/>
            <person name="Thompson A.W."/>
            <person name="Robinson-Rechavi M."/>
            <person name="Braasch I."/>
            <person name="Lecointre G."/>
            <person name="Bobe J."/>
            <person name="Postlethwait J.H."/>
            <person name="Berthelot C."/>
            <person name="Roest Crollius H."/>
            <person name="Guiguen Y."/>
        </authorList>
    </citation>
    <scope>NUCLEOTIDE SEQUENCE</scope>
    <source>
        <strain evidence="5">NC1722</strain>
    </source>
</reference>
<dbReference type="AlphaFoldDB" id="A0AAD7RGW4"/>
<sequence>MHESAVAWEGPLPCGDWDWLLGRNDAPERRCQRGDRGCAGGVYGGLGLPQKCFGPFTSNLPVPYDIVHLNDGHGYNPALGTFTAFRAGVYSFSFTAFSDVGAEGERMYLQVRLVKDGEVVASVWEDNREDSTDSGTQTVLVSLSRGSQVYAELLSGRMLCADSMLDFQRNTFSGHLVYPSLDD</sequence>
<gene>
    <name evidence="5" type="ORF">AAFF_G00216480</name>
</gene>
<dbReference type="PANTHER" id="PTHR22923">
    <property type="entry name" value="CEREBELLIN-RELATED"/>
    <property type="match status" value="1"/>
</dbReference>
<evidence type="ECO:0000256" key="2">
    <source>
        <dbReference type="ARBA" id="ARBA00022525"/>
    </source>
</evidence>
<dbReference type="InterPro" id="IPR001073">
    <property type="entry name" value="C1q_dom"/>
</dbReference>
<dbReference type="SMART" id="SM00110">
    <property type="entry name" value="C1Q"/>
    <property type="match status" value="1"/>
</dbReference>
<evidence type="ECO:0000259" key="4">
    <source>
        <dbReference type="PROSITE" id="PS50871"/>
    </source>
</evidence>
<dbReference type="Gene3D" id="2.60.120.40">
    <property type="match status" value="1"/>
</dbReference>
<organism evidence="5 6">
    <name type="scientific">Aldrovandia affinis</name>
    <dbReference type="NCBI Taxonomy" id="143900"/>
    <lineage>
        <taxon>Eukaryota</taxon>
        <taxon>Metazoa</taxon>
        <taxon>Chordata</taxon>
        <taxon>Craniata</taxon>
        <taxon>Vertebrata</taxon>
        <taxon>Euteleostomi</taxon>
        <taxon>Actinopterygii</taxon>
        <taxon>Neopterygii</taxon>
        <taxon>Teleostei</taxon>
        <taxon>Notacanthiformes</taxon>
        <taxon>Halosauridae</taxon>
        <taxon>Aldrovandia</taxon>
    </lineage>
</organism>
<dbReference type="EMBL" id="JAINUG010000288">
    <property type="protein sequence ID" value="KAJ8383677.1"/>
    <property type="molecule type" value="Genomic_DNA"/>
</dbReference>
<keyword evidence="6" id="KW-1185">Reference proteome</keyword>
<evidence type="ECO:0000313" key="6">
    <source>
        <dbReference type="Proteomes" id="UP001221898"/>
    </source>
</evidence>
<dbReference type="SUPFAM" id="SSF49842">
    <property type="entry name" value="TNF-like"/>
    <property type="match status" value="1"/>
</dbReference>
<dbReference type="PROSITE" id="PS50871">
    <property type="entry name" value="C1Q"/>
    <property type="match status" value="1"/>
</dbReference>
<dbReference type="PRINTS" id="PR00007">
    <property type="entry name" value="COMPLEMNTC1Q"/>
</dbReference>
<name>A0AAD7RGW4_9TELE</name>
<dbReference type="InterPro" id="IPR008983">
    <property type="entry name" value="Tumour_necrosis_fac-like_dom"/>
</dbReference>
<dbReference type="Pfam" id="PF00386">
    <property type="entry name" value="C1q"/>
    <property type="match status" value="1"/>
</dbReference>